<gene>
    <name evidence="1" type="ORF">UFOVP2_24</name>
</gene>
<reference evidence="1" key="1">
    <citation type="submission" date="2020-04" db="EMBL/GenBank/DDBJ databases">
        <authorList>
            <person name="Chiriac C."/>
            <person name="Salcher M."/>
            <person name="Ghai R."/>
            <person name="Kavagutti S V."/>
        </authorList>
    </citation>
    <scope>NUCLEOTIDE SEQUENCE</scope>
</reference>
<dbReference type="InterPro" id="IPR027417">
    <property type="entry name" value="P-loop_NTPase"/>
</dbReference>
<accession>A0A6J5KI26</accession>
<name>A0A6J5KI26_9CAUD</name>
<protein>
    <recommendedName>
        <fullName evidence="2">Archaeophage PsiM2, terminase large subunit</fullName>
    </recommendedName>
</protein>
<dbReference type="EMBL" id="LR796138">
    <property type="protein sequence ID" value="CAB4120846.1"/>
    <property type="molecule type" value="Genomic_DNA"/>
</dbReference>
<dbReference type="Gene3D" id="3.40.50.300">
    <property type="entry name" value="P-loop containing nucleotide triphosphate hydrolases"/>
    <property type="match status" value="1"/>
</dbReference>
<sequence>MVKLDARLVEAFGGAYLSPMYDDVQPTPPFHRECWDLYCGPASNVAIAAPRGHAKSTGLTHTFGLAVACFRVESHILIVSATEDLSMAHLGDISKELHENEELRQDFGIDSFITDSKSEIVVKCTDGYEFRMIARGSGQKLRGMKWNGRRPGLILCDDMEEDEQVENKDRREKFSRWVMRALMPLGRRGCKIRWHGTILHVDAMLARIMKSPSWVSRLYKAHSSFDDFDDILWPEMWSPERLKAKRQEYVDQGDPSGYSQEYLNNPLDNDEAYLQRHWFIPMVDEDWEKPKLICAAADFAISKKDKANRTSLTIGGMDQGNTLHFIDQRVGRWDSLEIVEELFKVAADWNPDVFFVEDGQIWLSLWPMIVKEMNRRGAYINFVPKKPIRDKASRGRSLQRRMRAGATRWPHEAAWFPGMQDEMLRFTGNSEATLDDQFDSPALLSLGFEELAEVVAEDFEEEDVRFLRANDPRATQGRNEITGY</sequence>
<evidence type="ECO:0008006" key="2">
    <source>
        <dbReference type="Google" id="ProtNLM"/>
    </source>
</evidence>
<organism evidence="1">
    <name type="scientific">uncultured Caudovirales phage</name>
    <dbReference type="NCBI Taxonomy" id="2100421"/>
    <lineage>
        <taxon>Viruses</taxon>
        <taxon>Duplodnaviria</taxon>
        <taxon>Heunggongvirae</taxon>
        <taxon>Uroviricota</taxon>
        <taxon>Caudoviricetes</taxon>
        <taxon>Peduoviridae</taxon>
        <taxon>Maltschvirus</taxon>
        <taxon>Maltschvirus maltsch</taxon>
    </lineage>
</organism>
<proteinExistence type="predicted"/>
<evidence type="ECO:0000313" key="1">
    <source>
        <dbReference type="EMBL" id="CAB4120846.1"/>
    </source>
</evidence>